<evidence type="ECO:0000313" key="1">
    <source>
        <dbReference type="EMBL" id="PNT46231.1"/>
    </source>
</evidence>
<evidence type="ECO:0000313" key="2">
    <source>
        <dbReference type="Proteomes" id="UP000006729"/>
    </source>
</evidence>
<dbReference type="EMBL" id="CM009292">
    <property type="protein sequence ID" value="PNT46231.1"/>
    <property type="molecule type" value="Genomic_DNA"/>
</dbReference>
<sequence length="97" mass="11037">MDGSLIYATGLAAVGELIRDDAGVRLEVDSKIAVDMINADNEPTSPNSQLIHSIIFLLQWPWRVRFLRCADWLANSAQLHILLSWVFIIFQRLFLII</sequence>
<reference evidence="1 2" key="1">
    <citation type="journal article" date="2006" name="Science">
        <title>The genome of black cottonwood, Populus trichocarpa (Torr. &amp; Gray).</title>
        <authorList>
            <person name="Tuskan G.A."/>
            <person name="Difazio S."/>
            <person name="Jansson S."/>
            <person name="Bohlmann J."/>
            <person name="Grigoriev I."/>
            <person name="Hellsten U."/>
            <person name="Putnam N."/>
            <person name="Ralph S."/>
            <person name="Rombauts S."/>
            <person name="Salamov A."/>
            <person name="Schein J."/>
            <person name="Sterck L."/>
            <person name="Aerts A."/>
            <person name="Bhalerao R.R."/>
            <person name="Bhalerao R.P."/>
            <person name="Blaudez D."/>
            <person name="Boerjan W."/>
            <person name="Brun A."/>
            <person name="Brunner A."/>
            <person name="Busov V."/>
            <person name="Campbell M."/>
            <person name="Carlson J."/>
            <person name="Chalot M."/>
            <person name="Chapman J."/>
            <person name="Chen G.L."/>
            <person name="Cooper D."/>
            <person name="Coutinho P.M."/>
            <person name="Couturier J."/>
            <person name="Covert S."/>
            <person name="Cronk Q."/>
            <person name="Cunningham R."/>
            <person name="Davis J."/>
            <person name="Degroeve S."/>
            <person name="Dejardin A."/>
            <person name="Depamphilis C."/>
            <person name="Detter J."/>
            <person name="Dirks B."/>
            <person name="Dubchak I."/>
            <person name="Duplessis S."/>
            <person name="Ehlting J."/>
            <person name="Ellis B."/>
            <person name="Gendler K."/>
            <person name="Goodstein D."/>
            <person name="Gribskov M."/>
            <person name="Grimwood J."/>
            <person name="Groover A."/>
            <person name="Gunter L."/>
            <person name="Hamberger B."/>
            <person name="Heinze B."/>
            <person name="Helariutta Y."/>
            <person name="Henrissat B."/>
            <person name="Holligan D."/>
            <person name="Holt R."/>
            <person name="Huang W."/>
            <person name="Islam-Faridi N."/>
            <person name="Jones S."/>
            <person name="Jones-Rhoades M."/>
            <person name="Jorgensen R."/>
            <person name="Joshi C."/>
            <person name="Kangasjarvi J."/>
            <person name="Karlsson J."/>
            <person name="Kelleher C."/>
            <person name="Kirkpatrick R."/>
            <person name="Kirst M."/>
            <person name="Kohler A."/>
            <person name="Kalluri U."/>
            <person name="Larimer F."/>
            <person name="Leebens-Mack J."/>
            <person name="Leple J.C."/>
            <person name="Locascio P."/>
            <person name="Lou Y."/>
            <person name="Lucas S."/>
            <person name="Martin F."/>
            <person name="Montanini B."/>
            <person name="Napoli C."/>
            <person name="Nelson D.R."/>
            <person name="Nelson C."/>
            <person name="Nieminen K."/>
            <person name="Nilsson O."/>
            <person name="Pereda V."/>
            <person name="Peter G."/>
            <person name="Philippe R."/>
            <person name="Pilate G."/>
            <person name="Poliakov A."/>
            <person name="Razumovskaya J."/>
            <person name="Richardson P."/>
            <person name="Rinaldi C."/>
            <person name="Ritland K."/>
            <person name="Rouze P."/>
            <person name="Ryaboy D."/>
            <person name="Schmutz J."/>
            <person name="Schrader J."/>
            <person name="Segerman B."/>
            <person name="Shin H."/>
            <person name="Siddiqui A."/>
            <person name="Sterky F."/>
            <person name="Terry A."/>
            <person name="Tsai C.J."/>
            <person name="Uberbacher E."/>
            <person name="Unneberg P."/>
            <person name="Vahala J."/>
            <person name="Wall K."/>
            <person name="Wessler S."/>
            <person name="Yang G."/>
            <person name="Yin T."/>
            <person name="Douglas C."/>
            <person name="Marra M."/>
            <person name="Sandberg G."/>
            <person name="Van de Peer Y."/>
            <person name="Rokhsar D."/>
        </authorList>
    </citation>
    <scope>NUCLEOTIDE SEQUENCE [LARGE SCALE GENOMIC DNA]</scope>
    <source>
        <strain evidence="2">cv. Nisqually</strain>
    </source>
</reference>
<dbReference type="HOGENOM" id="CLU_2350627_0_0_1"/>
<gene>
    <name evidence="1" type="ORF">POPTR_003G180200</name>
</gene>
<accession>B9GVI6</accession>
<dbReference type="InParanoid" id="B9GVI6"/>
<proteinExistence type="predicted"/>
<protein>
    <submittedName>
        <fullName evidence="1">Uncharacterized protein</fullName>
    </submittedName>
</protein>
<organism evidence="1 2">
    <name type="scientific">Populus trichocarpa</name>
    <name type="common">Western balsam poplar</name>
    <name type="synonym">Populus balsamifera subsp. trichocarpa</name>
    <dbReference type="NCBI Taxonomy" id="3694"/>
    <lineage>
        <taxon>Eukaryota</taxon>
        <taxon>Viridiplantae</taxon>
        <taxon>Streptophyta</taxon>
        <taxon>Embryophyta</taxon>
        <taxon>Tracheophyta</taxon>
        <taxon>Spermatophyta</taxon>
        <taxon>Magnoliopsida</taxon>
        <taxon>eudicotyledons</taxon>
        <taxon>Gunneridae</taxon>
        <taxon>Pentapetalae</taxon>
        <taxon>rosids</taxon>
        <taxon>fabids</taxon>
        <taxon>Malpighiales</taxon>
        <taxon>Salicaceae</taxon>
        <taxon>Saliceae</taxon>
        <taxon>Populus</taxon>
    </lineage>
</organism>
<name>B9GVI6_POPTR</name>
<dbReference type="Proteomes" id="UP000006729">
    <property type="component" value="Chromosome 3"/>
</dbReference>
<dbReference type="AlphaFoldDB" id="B9GVI6"/>
<keyword evidence="2" id="KW-1185">Reference proteome</keyword>